<name>A0A9P7UW81_9AGAR</name>
<dbReference type="RefSeq" id="XP_043011304.1">
    <property type="nucleotide sequence ID" value="XM_043150217.1"/>
</dbReference>
<proteinExistence type="predicted"/>
<feature type="region of interest" description="Disordered" evidence="1">
    <location>
        <begin position="232"/>
        <end position="254"/>
    </location>
</feature>
<dbReference type="EMBL" id="CM032183">
    <property type="protein sequence ID" value="KAG7094834.1"/>
    <property type="molecule type" value="Genomic_DNA"/>
</dbReference>
<dbReference type="KEGG" id="more:E1B28_005643"/>
<dbReference type="OrthoDB" id="3008099at2759"/>
<dbReference type="AlphaFoldDB" id="A0A9P7UW81"/>
<protein>
    <submittedName>
        <fullName evidence="2">Uncharacterized protein</fullName>
    </submittedName>
</protein>
<keyword evidence="3" id="KW-1185">Reference proteome</keyword>
<organism evidence="2 3">
    <name type="scientific">Marasmius oreades</name>
    <name type="common">fairy-ring Marasmius</name>
    <dbReference type="NCBI Taxonomy" id="181124"/>
    <lineage>
        <taxon>Eukaryota</taxon>
        <taxon>Fungi</taxon>
        <taxon>Dikarya</taxon>
        <taxon>Basidiomycota</taxon>
        <taxon>Agaricomycotina</taxon>
        <taxon>Agaricomycetes</taxon>
        <taxon>Agaricomycetidae</taxon>
        <taxon>Agaricales</taxon>
        <taxon>Marasmiineae</taxon>
        <taxon>Marasmiaceae</taxon>
        <taxon>Marasmius</taxon>
    </lineage>
</organism>
<reference evidence="2" key="1">
    <citation type="journal article" date="2021" name="Genome Biol. Evol.">
        <title>The assembled and annotated genome of the fairy-ring fungus Marasmius oreades.</title>
        <authorList>
            <person name="Hiltunen M."/>
            <person name="Ament-Velasquez S.L."/>
            <person name="Johannesson H."/>
        </authorList>
    </citation>
    <scope>NUCLEOTIDE SEQUENCE</scope>
    <source>
        <strain evidence="2">03SP1</strain>
    </source>
</reference>
<gene>
    <name evidence="2" type="ORF">E1B28_005643</name>
</gene>
<feature type="region of interest" description="Disordered" evidence="1">
    <location>
        <begin position="283"/>
        <end position="309"/>
    </location>
</feature>
<evidence type="ECO:0000313" key="3">
    <source>
        <dbReference type="Proteomes" id="UP001049176"/>
    </source>
</evidence>
<evidence type="ECO:0000313" key="2">
    <source>
        <dbReference type="EMBL" id="KAG7094834.1"/>
    </source>
</evidence>
<dbReference type="Proteomes" id="UP001049176">
    <property type="component" value="Chromosome 3"/>
</dbReference>
<sequence length="341" mass="37289">MAFTRLCDTYFPNLLTAEESGLPLDLSSLSIESDQERGQGERSSQDNTLQCEPQASAPYSLQVAQQLVVSDTPDSLPCKHRLEPLSLTATSPIDSLPSSLIFQYNCALLTPFGYSSASPSPVHFIPIVSPQQTSPAVEPFENGGREASGLHQVPSSPLFKSLKPSSPHSPFIQESPVEYPKRSLFAIPESPAIATLTSCSSETNDSIRDPFHIPFATSTYLRPRSSILHPTIGISSPPIMRNKPGAIVPPSPIYRPKKRTRTFKSSRARPGFLRNLPVFSIPSTPIPQSPMTPSRPRSPLTHRGTCSPLKSPFLIRRKSEESAITRAKEDGGYFVRVRVVA</sequence>
<comment type="caution">
    <text evidence="2">The sequence shown here is derived from an EMBL/GenBank/DDBJ whole genome shotgun (WGS) entry which is preliminary data.</text>
</comment>
<accession>A0A9P7UW81</accession>
<dbReference type="GeneID" id="66074719"/>
<evidence type="ECO:0000256" key="1">
    <source>
        <dbReference type="SAM" id="MobiDB-lite"/>
    </source>
</evidence>